<gene>
    <name evidence="3" type="ORF">BO80DRAFT_356017</name>
</gene>
<dbReference type="InterPro" id="IPR011333">
    <property type="entry name" value="SKP1/BTB/POZ_sf"/>
</dbReference>
<dbReference type="RefSeq" id="XP_025575068.1">
    <property type="nucleotide sequence ID" value="XM_025715773.1"/>
</dbReference>
<feature type="compositionally biased region" description="Basic and acidic residues" evidence="2">
    <location>
        <begin position="275"/>
        <end position="284"/>
    </location>
</feature>
<proteinExistence type="predicted"/>
<dbReference type="PANTHER" id="PTHR37538:SF1">
    <property type="entry name" value="BTB DOMAIN-CONTAINING PROTEIN"/>
    <property type="match status" value="1"/>
</dbReference>
<dbReference type="OrthoDB" id="3594103at2759"/>
<dbReference type="Gene3D" id="3.30.710.10">
    <property type="entry name" value="Potassium Channel Kv1.1, Chain A"/>
    <property type="match status" value="1"/>
</dbReference>
<sequence length="304" mass="34671">MAEQSVEEAVEEAVEAEGLLIPELSEYSQAPESPYLTPAITLKVSDRYYTIPQYYLRSFKQLKCSPHALVQSQFLNPKPYHLELAINPQSAHTFVHYLYTGEFETLESSFEPPRTADDIPEVLSTRDSIEFERAAHTYAAAVRYQIPGLQDMAQGFMVRFAERLTMEDILSVARNIYPRLSEEESGRTWLEGFVRRRLEIAYNNRNGKLRWMMTAYGIGNDEKFDRFVIDEVLALYEKELEEVSAALEEAKDAMEDWKRMKLTLDPAPEPLLECASEHEPEKGPGLESSSDSGLVNTADSIHES</sequence>
<feature type="compositionally biased region" description="Polar residues" evidence="2">
    <location>
        <begin position="287"/>
        <end position="304"/>
    </location>
</feature>
<accession>A0A395GYS2</accession>
<evidence type="ECO:0000256" key="1">
    <source>
        <dbReference type="SAM" id="Coils"/>
    </source>
</evidence>
<dbReference type="GeneID" id="37220638"/>
<name>A0A395GYS2_9EURO</name>
<protein>
    <recommendedName>
        <fullName evidence="5">BTB domain-containing protein</fullName>
    </recommendedName>
</protein>
<evidence type="ECO:0000313" key="4">
    <source>
        <dbReference type="Proteomes" id="UP000249402"/>
    </source>
</evidence>
<evidence type="ECO:0000256" key="2">
    <source>
        <dbReference type="SAM" id="MobiDB-lite"/>
    </source>
</evidence>
<dbReference type="Proteomes" id="UP000249402">
    <property type="component" value="Unassembled WGS sequence"/>
</dbReference>
<keyword evidence="4" id="KW-1185">Reference proteome</keyword>
<keyword evidence="1" id="KW-0175">Coiled coil</keyword>
<dbReference type="EMBL" id="KZ824438">
    <property type="protein sequence ID" value="RAL00741.1"/>
    <property type="molecule type" value="Genomic_DNA"/>
</dbReference>
<reference evidence="3 4" key="1">
    <citation type="submission" date="2018-02" db="EMBL/GenBank/DDBJ databases">
        <title>The genomes of Aspergillus section Nigri reveals drivers in fungal speciation.</title>
        <authorList>
            <consortium name="DOE Joint Genome Institute"/>
            <person name="Vesth T.C."/>
            <person name="Nybo J."/>
            <person name="Theobald S."/>
            <person name="Brandl J."/>
            <person name="Frisvad J.C."/>
            <person name="Nielsen K.F."/>
            <person name="Lyhne E.K."/>
            <person name="Kogle M.E."/>
            <person name="Kuo A."/>
            <person name="Riley R."/>
            <person name="Clum A."/>
            <person name="Nolan M."/>
            <person name="Lipzen A."/>
            <person name="Salamov A."/>
            <person name="Henrissat B."/>
            <person name="Wiebenga A."/>
            <person name="De vries R.P."/>
            <person name="Grigoriev I.V."/>
            <person name="Mortensen U.H."/>
            <person name="Andersen M.R."/>
            <person name="Baker S.E."/>
        </authorList>
    </citation>
    <scope>NUCLEOTIDE SEQUENCE [LARGE SCALE GENOMIC DNA]</scope>
    <source>
        <strain evidence="3 4">CBS 121593</strain>
    </source>
</reference>
<organism evidence="3 4">
    <name type="scientific">Aspergillus ibericus CBS 121593</name>
    <dbReference type="NCBI Taxonomy" id="1448316"/>
    <lineage>
        <taxon>Eukaryota</taxon>
        <taxon>Fungi</taxon>
        <taxon>Dikarya</taxon>
        <taxon>Ascomycota</taxon>
        <taxon>Pezizomycotina</taxon>
        <taxon>Eurotiomycetes</taxon>
        <taxon>Eurotiomycetidae</taxon>
        <taxon>Eurotiales</taxon>
        <taxon>Aspergillaceae</taxon>
        <taxon>Aspergillus</taxon>
        <taxon>Aspergillus subgen. Circumdati</taxon>
    </lineage>
</organism>
<evidence type="ECO:0008006" key="5">
    <source>
        <dbReference type="Google" id="ProtNLM"/>
    </source>
</evidence>
<feature type="coiled-coil region" evidence="1">
    <location>
        <begin position="233"/>
        <end position="260"/>
    </location>
</feature>
<evidence type="ECO:0000313" key="3">
    <source>
        <dbReference type="EMBL" id="RAL00741.1"/>
    </source>
</evidence>
<dbReference type="VEuPathDB" id="FungiDB:BO80DRAFT_356017"/>
<dbReference type="PANTHER" id="PTHR37538">
    <property type="entry name" value="BTB DOMAIN-CONTAINING PROTEIN"/>
    <property type="match status" value="1"/>
</dbReference>
<dbReference type="STRING" id="1448316.A0A395GYS2"/>
<dbReference type="AlphaFoldDB" id="A0A395GYS2"/>
<feature type="region of interest" description="Disordered" evidence="2">
    <location>
        <begin position="268"/>
        <end position="304"/>
    </location>
</feature>